<dbReference type="InterPro" id="IPR046494">
    <property type="entry name" value="DUF6587"/>
</dbReference>
<keyword evidence="2" id="KW-0472">Membrane</keyword>
<dbReference type="Pfam" id="PF20228">
    <property type="entry name" value="DUF6587"/>
    <property type="match status" value="1"/>
</dbReference>
<sequence length="91" mass="9459">MPDLQQAAVAAIVAPSAMYAAWALLPAALRSALARRLLRLPLPARLARPLQRAARGGGACGCDGCDAKPGKAAVRDASGPTAVPIRLHRRR</sequence>
<evidence type="ECO:0000256" key="2">
    <source>
        <dbReference type="SAM" id="Phobius"/>
    </source>
</evidence>
<reference evidence="3" key="1">
    <citation type="submission" date="2022-05" db="EMBL/GenBank/DDBJ databases">
        <title>An RpoN-dependent PEP-CTERM gene is involved in floc formation of an Aquincola tertiaricarbonis strain.</title>
        <authorList>
            <person name="Qiu D."/>
            <person name="Xia M."/>
        </authorList>
    </citation>
    <scope>NUCLEOTIDE SEQUENCE</scope>
    <source>
        <strain evidence="3">RN12</strain>
    </source>
</reference>
<keyword evidence="4" id="KW-1185">Reference proteome</keyword>
<feature type="region of interest" description="Disordered" evidence="1">
    <location>
        <begin position="70"/>
        <end position="91"/>
    </location>
</feature>
<gene>
    <name evidence="3" type="ORF">MW290_20020</name>
</gene>
<evidence type="ECO:0000313" key="4">
    <source>
        <dbReference type="Proteomes" id="UP001056201"/>
    </source>
</evidence>
<keyword evidence="2" id="KW-0812">Transmembrane</keyword>
<name>A0ABY4SGB2_AQUTE</name>
<proteinExistence type="predicted"/>
<evidence type="ECO:0000313" key="3">
    <source>
        <dbReference type="EMBL" id="URI11246.1"/>
    </source>
</evidence>
<dbReference type="EMBL" id="CP097636">
    <property type="protein sequence ID" value="URI11246.1"/>
    <property type="molecule type" value="Genomic_DNA"/>
</dbReference>
<accession>A0ABY4SGB2</accession>
<organism evidence="3 4">
    <name type="scientific">Aquincola tertiaricarbonis</name>
    <dbReference type="NCBI Taxonomy" id="391953"/>
    <lineage>
        <taxon>Bacteria</taxon>
        <taxon>Pseudomonadati</taxon>
        <taxon>Pseudomonadota</taxon>
        <taxon>Betaproteobacteria</taxon>
        <taxon>Burkholderiales</taxon>
        <taxon>Sphaerotilaceae</taxon>
        <taxon>Aquincola</taxon>
    </lineage>
</organism>
<evidence type="ECO:0000256" key="1">
    <source>
        <dbReference type="SAM" id="MobiDB-lite"/>
    </source>
</evidence>
<dbReference type="RefSeq" id="WP_250199443.1">
    <property type="nucleotide sequence ID" value="NZ_CP097636.1"/>
</dbReference>
<dbReference type="Proteomes" id="UP001056201">
    <property type="component" value="Chromosome 2"/>
</dbReference>
<keyword evidence="2" id="KW-1133">Transmembrane helix</keyword>
<protein>
    <submittedName>
        <fullName evidence="3">Uncharacterized protein</fullName>
    </submittedName>
</protein>
<feature type="transmembrane region" description="Helical" evidence="2">
    <location>
        <begin position="6"/>
        <end position="29"/>
    </location>
</feature>